<keyword evidence="3" id="KW-1185">Reference proteome</keyword>
<evidence type="ECO:0000256" key="1">
    <source>
        <dbReference type="SAM" id="MobiDB-lite"/>
    </source>
</evidence>
<organism evidence="2 3">
    <name type="scientific">Blepharisma stoltei</name>
    <dbReference type="NCBI Taxonomy" id="1481888"/>
    <lineage>
        <taxon>Eukaryota</taxon>
        <taxon>Sar</taxon>
        <taxon>Alveolata</taxon>
        <taxon>Ciliophora</taxon>
        <taxon>Postciliodesmatophora</taxon>
        <taxon>Heterotrichea</taxon>
        <taxon>Heterotrichida</taxon>
        <taxon>Blepharismidae</taxon>
        <taxon>Blepharisma</taxon>
    </lineage>
</organism>
<dbReference type="Proteomes" id="UP001162131">
    <property type="component" value="Unassembled WGS sequence"/>
</dbReference>
<dbReference type="EMBL" id="CAJZBQ010000009">
    <property type="protein sequence ID" value="CAG9313069.1"/>
    <property type="molecule type" value="Genomic_DNA"/>
</dbReference>
<protein>
    <submittedName>
        <fullName evidence="2">Uncharacterized protein</fullName>
    </submittedName>
</protein>
<evidence type="ECO:0000313" key="2">
    <source>
        <dbReference type="EMBL" id="CAG9313069.1"/>
    </source>
</evidence>
<feature type="compositionally biased region" description="Pro residues" evidence="1">
    <location>
        <begin position="11"/>
        <end position="26"/>
    </location>
</feature>
<gene>
    <name evidence="2" type="ORF">BSTOLATCC_MIC7854</name>
</gene>
<proteinExistence type="predicted"/>
<dbReference type="AlphaFoldDB" id="A0AAU9IDL9"/>
<feature type="compositionally biased region" description="Low complexity" evidence="1">
    <location>
        <begin position="1"/>
        <end position="10"/>
    </location>
</feature>
<accession>A0AAU9IDL9</accession>
<sequence length="197" mass="22095">MGGSSSSPSPSSSPPTRPTPLPPSPPVKTMITVCIIDIDGRKAEKDINLEWVFSLWAKSLVNDYEVTGKNLSLKFNGLEITYNGNESKKLKTFGFSSRSDIYISHEQKGCSTISLIINDTFTGLLKTVQAKIYWTFKEFCEELERNHGIYGIISLQKDTVVRGRYISFGPSKNKTLRELEVKNLNEVYIVEHIQGGR</sequence>
<evidence type="ECO:0000313" key="3">
    <source>
        <dbReference type="Proteomes" id="UP001162131"/>
    </source>
</evidence>
<reference evidence="2" key="1">
    <citation type="submission" date="2021-09" db="EMBL/GenBank/DDBJ databases">
        <authorList>
            <consortium name="AG Swart"/>
            <person name="Singh M."/>
            <person name="Singh A."/>
            <person name="Seah K."/>
            <person name="Emmerich C."/>
        </authorList>
    </citation>
    <scope>NUCLEOTIDE SEQUENCE</scope>
    <source>
        <strain evidence="2">ATCC30299</strain>
    </source>
</reference>
<comment type="caution">
    <text evidence="2">The sequence shown here is derived from an EMBL/GenBank/DDBJ whole genome shotgun (WGS) entry which is preliminary data.</text>
</comment>
<feature type="region of interest" description="Disordered" evidence="1">
    <location>
        <begin position="1"/>
        <end position="26"/>
    </location>
</feature>
<name>A0AAU9IDL9_9CILI</name>